<evidence type="ECO:0000313" key="5">
    <source>
        <dbReference type="Proteomes" id="UP000273405"/>
    </source>
</evidence>
<dbReference type="SUPFAM" id="SSF53756">
    <property type="entry name" value="UDP-Glycosyltransferase/glycogen phosphorylase"/>
    <property type="match status" value="1"/>
</dbReference>
<dbReference type="CDD" id="cd03801">
    <property type="entry name" value="GT4_PimA-like"/>
    <property type="match status" value="1"/>
</dbReference>
<evidence type="ECO:0000313" key="4">
    <source>
        <dbReference type="EMBL" id="RKH34750.1"/>
    </source>
</evidence>
<keyword evidence="1" id="KW-0328">Glycosyltransferase</keyword>
<dbReference type="GO" id="GO:0016757">
    <property type="term" value="F:glycosyltransferase activity"/>
    <property type="evidence" value="ECO:0007669"/>
    <property type="project" value="UniProtKB-KW"/>
</dbReference>
<dbReference type="AlphaFoldDB" id="A0A3A8MT79"/>
<dbReference type="InterPro" id="IPR028098">
    <property type="entry name" value="Glyco_trans_4-like_N"/>
</dbReference>
<dbReference type="RefSeq" id="WP_120629501.1">
    <property type="nucleotide sequence ID" value="NZ_RAWG01000339.1"/>
</dbReference>
<evidence type="ECO:0000259" key="3">
    <source>
        <dbReference type="Pfam" id="PF13439"/>
    </source>
</evidence>
<name>A0A3A8MT79_9BACT</name>
<dbReference type="Gene3D" id="3.40.50.2000">
    <property type="entry name" value="Glycogen Phosphorylase B"/>
    <property type="match status" value="2"/>
</dbReference>
<dbReference type="Proteomes" id="UP000273405">
    <property type="component" value="Unassembled WGS sequence"/>
</dbReference>
<dbReference type="PANTHER" id="PTHR12526">
    <property type="entry name" value="GLYCOSYLTRANSFERASE"/>
    <property type="match status" value="1"/>
</dbReference>
<evidence type="ECO:0000256" key="1">
    <source>
        <dbReference type="ARBA" id="ARBA00022676"/>
    </source>
</evidence>
<keyword evidence="2 4" id="KW-0808">Transferase</keyword>
<accession>A0A3A8MT79</accession>
<evidence type="ECO:0000256" key="2">
    <source>
        <dbReference type="ARBA" id="ARBA00022679"/>
    </source>
</evidence>
<reference evidence="5" key="1">
    <citation type="submission" date="2018-09" db="EMBL/GenBank/DDBJ databases">
        <authorList>
            <person name="Livingstone P.G."/>
            <person name="Whitworth D.E."/>
        </authorList>
    </citation>
    <scope>NUCLEOTIDE SEQUENCE [LARGE SCALE GENOMIC DNA]</scope>
    <source>
        <strain evidence="5">CA040B</strain>
    </source>
</reference>
<dbReference type="Pfam" id="PF13692">
    <property type="entry name" value="Glyco_trans_1_4"/>
    <property type="match status" value="1"/>
</dbReference>
<protein>
    <submittedName>
        <fullName evidence="4">Glycosyltransferase</fullName>
    </submittedName>
</protein>
<dbReference type="OrthoDB" id="5443996at2"/>
<organism evidence="4 5">
    <name type="scientific">Corallococcus sicarius</name>
    <dbReference type="NCBI Taxonomy" id="2316726"/>
    <lineage>
        <taxon>Bacteria</taxon>
        <taxon>Pseudomonadati</taxon>
        <taxon>Myxococcota</taxon>
        <taxon>Myxococcia</taxon>
        <taxon>Myxococcales</taxon>
        <taxon>Cystobacterineae</taxon>
        <taxon>Myxococcaceae</taxon>
        <taxon>Corallococcus</taxon>
    </lineage>
</organism>
<keyword evidence="5" id="KW-1185">Reference proteome</keyword>
<dbReference type="PANTHER" id="PTHR12526:SF510">
    <property type="entry name" value="D-INOSITOL 3-PHOSPHATE GLYCOSYLTRANSFERASE"/>
    <property type="match status" value="1"/>
</dbReference>
<feature type="domain" description="Glycosyltransferase subfamily 4-like N-terminal" evidence="3">
    <location>
        <begin position="20"/>
        <end position="180"/>
    </location>
</feature>
<comment type="caution">
    <text evidence="4">The sequence shown here is derived from an EMBL/GenBank/DDBJ whole genome shotgun (WGS) entry which is preliminary data.</text>
</comment>
<proteinExistence type="predicted"/>
<dbReference type="EMBL" id="RAWG01000339">
    <property type="protein sequence ID" value="RKH34750.1"/>
    <property type="molecule type" value="Genomic_DNA"/>
</dbReference>
<sequence length="382" mass="41535">MRVLLAIHHPLTQDMGAPGVTLALGRALRAQGCTVDYYSYSEAYPGELHHTALHGVRFPWKLAAHLTRVARDYDVLDVTTGDAWPWARAGRPGASRRHALVTRSHGLEHTLSERLRGDAREGKLHLSWKYPLYHGGFRLWEVAQTLRLADRSVLLNAEDAAYASERLGIPASKLSVIPHGLGEAFHGLPLPAPLAEGPLRLATVATFIQLKGREDVIAAAVRLHAQGLPFTLTLYGTGTPEPEVRAAFPPHLQSLLRVVPHYAHATLPALLAQEEVILFPSHTEGHGMGLVEAMASGLVPIATPVGVAPSIVHPGRTGFLVPIADVDALVEAVRALAADPSRRYALRRAAQAEVQRLTWPDIASRTRAVYEEVLRMRNASGK</sequence>
<gene>
    <name evidence="4" type="ORF">D7X12_34730</name>
</gene>
<dbReference type="Pfam" id="PF13439">
    <property type="entry name" value="Glyco_transf_4"/>
    <property type="match status" value="1"/>
</dbReference>